<feature type="transmembrane region" description="Helical" evidence="8">
    <location>
        <begin position="374"/>
        <end position="393"/>
    </location>
</feature>
<keyword evidence="4 8" id="KW-0812">Transmembrane</keyword>
<comment type="similarity">
    <text evidence="2">Belongs to the major facilitator superfamily. TCR/Tet family.</text>
</comment>
<comment type="subcellular location">
    <subcellularLocation>
        <location evidence="1">Membrane</location>
        <topology evidence="1">Multi-pass membrane protein</topology>
    </subcellularLocation>
</comment>
<feature type="transmembrane region" description="Helical" evidence="8">
    <location>
        <begin position="41"/>
        <end position="57"/>
    </location>
</feature>
<dbReference type="Proteomes" id="UP001610444">
    <property type="component" value="Unassembled WGS sequence"/>
</dbReference>
<feature type="transmembrane region" description="Helical" evidence="8">
    <location>
        <begin position="308"/>
        <end position="328"/>
    </location>
</feature>
<name>A0ABR4L152_9EURO</name>
<dbReference type="PANTHER" id="PTHR23501">
    <property type="entry name" value="MAJOR FACILITATOR SUPERFAMILY"/>
    <property type="match status" value="1"/>
</dbReference>
<sequence length="545" mass="59444">MDSSRLEKGSDSPNGRSIESTALNHPPSDEVPKRKVTGIKWFLFNLSTLTAIFLYALDNTVVANIQPEIVNRFNAVDELSWLSVGFMIGGLSFVMPLGKLYSLFDGKKLFIFFAVNFMAASALCGGAPNMPAEIVGRTWAGAAGNGMYYGLLNLVSINTLERERPTYLSFTGMVWGLGTVLGPLIGGALELYSWRWAFYINLFFAVFILPAYLYLIPAAQPAPNVPVRTKLLSFDWAGAILSTGFVVTFIMATNFGGASYDWNSSTIIALYVVSGVLFITWAIQQRFSIFTRPENRMFPVHLLRNREAILLFIMVCCGGTIAYVSVYYIPLYYQFARGDTAIKTAERILPLIILLIFGMLSNGYLMSRLGYYKPWYIFGACCSLVGSVLMSRVTLNSSNAELSGYQVLIGLGAGCFVHAGFSVIQATVEPKDSVHGLTLIMLGQLSGLAFGLSVTGAIFINRAKVNLQHLFPTVDEETLISIVSGTSGSFLATLGEEERNRALSAIVGAMQNVFTEVYAVAALAIVGSVLLKWRKVYTEGVAAGL</sequence>
<reference evidence="10 11" key="1">
    <citation type="submission" date="2024-07" db="EMBL/GenBank/DDBJ databases">
        <title>Section-level genome sequencing and comparative genomics of Aspergillus sections Usti and Cavernicolus.</title>
        <authorList>
            <consortium name="Lawrence Berkeley National Laboratory"/>
            <person name="Nybo J.L."/>
            <person name="Vesth T.C."/>
            <person name="Theobald S."/>
            <person name="Frisvad J.C."/>
            <person name="Larsen T.O."/>
            <person name="Kjaerboelling I."/>
            <person name="Rothschild-Mancinelli K."/>
            <person name="Lyhne E.K."/>
            <person name="Kogle M.E."/>
            <person name="Barry K."/>
            <person name="Clum A."/>
            <person name="Na H."/>
            <person name="Ledsgaard L."/>
            <person name="Lin J."/>
            <person name="Lipzen A."/>
            <person name="Kuo A."/>
            <person name="Riley R."/>
            <person name="Mondo S."/>
            <person name="LaButti K."/>
            <person name="Haridas S."/>
            <person name="Pangalinan J."/>
            <person name="Salamov A.A."/>
            <person name="Simmons B.A."/>
            <person name="Magnuson J.K."/>
            <person name="Chen J."/>
            <person name="Drula E."/>
            <person name="Henrissat B."/>
            <person name="Wiebenga A."/>
            <person name="Lubbers R.J."/>
            <person name="Gomes A.C."/>
            <person name="Macurrencykelacurrency M.R."/>
            <person name="Stajich J."/>
            <person name="Grigoriev I.V."/>
            <person name="Mortensen U.H."/>
            <person name="De vries R.P."/>
            <person name="Baker S.E."/>
            <person name="Andersen M.R."/>
        </authorList>
    </citation>
    <scope>NUCLEOTIDE SEQUENCE [LARGE SCALE GENOMIC DNA]</scope>
    <source>
        <strain evidence="10 11">CBS 756.74</strain>
    </source>
</reference>
<feature type="transmembrane region" description="Helical" evidence="8">
    <location>
        <begin position="79"/>
        <end position="97"/>
    </location>
</feature>
<feature type="transmembrane region" description="Helical" evidence="8">
    <location>
        <begin position="267"/>
        <end position="287"/>
    </location>
</feature>
<dbReference type="RefSeq" id="XP_070903425.1">
    <property type="nucleotide sequence ID" value="XM_071044529.1"/>
</dbReference>
<feature type="transmembrane region" description="Helical" evidence="8">
    <location>
        <begin position="197"/>
        <end position="215"/>
    </location>
</feature>
<feature type="transmembrane region" description="Helical" evidence="8">
    <location>
        <begin position="236"/>
        <end position="255"/>
    </location>
</feature>
<accession>A0ABR4L152</accession>
<evidence type="ECO:0000256" key="5">
    <source>
        <dbReference type="ARBA" id="ARBA00022989"/>
    </source>
</evidence>
<feature type="transmembrane region" description="Helical" evidence="8">
    <location>
        <begin position="109"/>
        <end position="128"/>
    </location>
</feature>
<dbReference type="InterPro" id="IPR020846">
    <property type="entry name" value="MFS_dom"/>
</dbReference>
<keyword evidence="6 8" id="KW-0472">Membrane</keyword>
<feature type="transmembrane region" description="Helical" evidence="8">
    <location>
        <begin position="405"/>
        <end position="424"/>
    </location>
</feature>
<dbReference type="InterPro" id="IPR011701">
    <property type="entry name" value="MFS"/>
</dbReference>
<dbReference type="PANTHER" id="PTHR23501:SF12">
    <property type="entry name" value="MAJOR FACILITATOR SUPERFAMILY (MFS) PROFILE DOMAIN-CONTAINING PROTEIN-RELATED"/>
    <property type="match status" value="1"/>
</dbReference>
<dbReference type="GeneID" id="98159693"/>
<evidence type="ECO:0000256" key="1">
    <source>
        <dbReference type="ARBA" id="ARBA00004141"/>
    </source>
</evidence>
<feature type="domain" description="Major facilitator superfamily (MFS) profile" evidence="9">
    <location>
        <begin position="44"/>
        <end position="539"/>
    </location>
</feature>
<dbReference type="Pfam" id="PF07690">
    <property type="entry name" value="MFS_1"/>
    <property type="match status" value="1"/>
</dbReference>
<evidence type="ECO:0000313" key="10">
    <source>
        <dbReference type="EMBL" id="KAL2858256.1"/>
    </source>
</evidence>
<evidence type="ECO:0000259" key="9">
    <source>
        <dbReference type="PROSITE" id="PS50850"/>
    </source>
</evidence>
<feature type="transmembrane region" description="Helical" evidence="8">
    <location>
        <begin position="167"/>
        <end position="185"/>
    </location>
</feature>
<dbReference type="InterPro" id="IPR036259">
    <property type="entry name" value="MFS_trans_sf"/>
</dbReference>
<evidence type="ECO:0000256" key="8">
    <source>
        <dbReference type="SAM" id="Phobius"/>
    </source>
</evidence>
<evidence type="ECO:0000256" key="2">
    <source>
        <dbReference type="ARBA" id="ARBA00007520"/>
    </source>
</evidence>
<comment type="caution">
    <text evidence="10">The sequence shown here is derived from an EMBL/GenBank/DDBJ whole genome shotgun (WGS) entry which is preliminary data.</text>
</comment>
<dbReference type="EMBL" id="JBFXLR010000005">
    <property type="protein sequence ID" value="KAL2858256.1"/>
    <property type="molecule type" value="Genomic_DNA"/>
</dbReference>
<gene>
    <name evidence="10" type="ORF">BJX68DRAFT_262795</name>
</gene>
<keyword evidence="3" id="KW-0813">Transport</keyword>
<dbReference type="PROSITE" id="PS50850">
    <property type="entry name" value="MFS"/>
    <property type="match status" value="1"/>
</dbReference>
<dbReference type="Gene3D" id="1.20.1250.20">
    <property type="entry name" value="MFS general substrate transporter like domains"/>
    <property type="match status" value="2"/>
</dbReference>
<evidence type="ECO:0000256" key="7">
    <source>
        <dbReference type="SAM" id="MobiDB-lite"/>
    </source>
</evidence>
<evidence type="ECO:0000256" key="3">
    <source>
        <dbReference type="ARBA" id="ARBA00022448"/>
    </source>
</evidence>
<dbReference type="SUPFAM" id="SSF103473">
    <property type="entry name" value="MFS general substrate transporter"/>
    <property type="match status" value="1"/>
</dbReference>
<evidence type="ECO:0000256" key="6">
    <source>
        <dbReference type="ARBA" id="ARBA00023136"/>
    </source>
</evidence>
<protein>
    <submittedName>
        <fullName evidence="10">Major facilitator superfamily domain-containing protein</fullName>
    </submittedName>
</protein>
<feature type="transmembrane region" description="Helical" evidence="8">
    <location>
        <begin position="436"/>
        <end position="460"/>
    </location>
</feature>
<organism evidence="10 11">
    <name type="scientific">Aspergillus pseudodeflectus</name>
    <dbReference type="NCBI Taxonomy" id="176178"/>
    <lineage>
        <taxon>Eukaryota</taxon>
        <taxon>Fungi</taxon>
        <taxon>Dikarya</taxon>
        <taxon>Ascomycota</taxon>
        <taxon>Pezizomycotina</taxon>
        <taxon>Eurotiomycetes</taxon>
        <taxon>Eurotiomycetidae</taxon>
        <taxon>Eurotiales</taxon>
        <taxon>Aspergillaceae</taxon>
        <taxon>Aspergillus</taxon>
        <taxon>Aspergillus subgen. Nidulantes</taxon>
    </lineage>
</organism>
<proteinExistence type="inferred from homology"/>
<feature type="transmembrane region" description="Helical" evidence="8">
    <location>
        <begin position="348"/>
        <end position="367"/>
    </location>
</feature>
<feature type="compositionally biased region" description="Polar residues" evidence="7">
    <location>
        <begin position="11"/>
        <end position="23"/>
    </location>
</feature>
<evidence type="ECO:0000313" key="11">
    <source>
        <dbReference type="Proteomes" id="UP001610444"/>
    </source>
</evidence>
<feature type="region of interest" description="Disordered" evidence="7">
    <location>
        <begin position="1"/>
        <end position="31"/>
    </location>
</feature>
<keyword evidence="5 8" id="KW-1133">Transmembrane helix</keyword>
<feature type="compositionally biased region" description="Basic and acidic residues" evidence="7">
    <location>
        <begin position="1"/>
        <end position="10"/>
    </location>
</feature>
<feature type="transmembrane region" description="Helical" evidence="8">
    <location>
        <begin position="513"/>
        <end position="531"/>
    </location>
</feature>
<evidence type="ECO:0000256" key="4">
    <source>
        <dbReference type="ARBA" id="ARBA00022692"/>
    </source>
</evidence>
<keyword evidence="11" id="KW-1185">Reference proteome</keyword>